<evidence type="ECO:0000256" key="4">
    <source>
        <dbReference type="ARBA" id="ARBA00022723"/>
    </source>
</evidence>
<dbReference type="PANTHER" id="PTHR12001">
    <property type="entry name" value="GERANYLGERANYL PYROPHOSPHATE SYNTHASE"/>
    <property type="match status" value="1"/>
</dbReference>
<accession>A0A4V1LA75</accession>
<dbReference type="InterPro" id="IPR008949">
    <property type="entry name" value="Isoprenoid_synthase_dom_sf"/>
</dbReference>
<dbReference type="GO" id="GO:0046872">
    <property type="term" value="F:metal ion binding"/>
    <property type="evidence" value="ECO:0007669"/>
    <property type="project" value="UniProtKB-KW"/>
</dbReference>
<sequence length="328" mass="35918">MNPLESIQATIAEPLDLLNARISEALMSSNALMNKVVEGYLATKGKQIRPILVLLSAKLLGGINDDVIKAGAAVEMLHNASLIHDDVVDDTDRRRGLPTINSVWDNHIAVLVGDFFVSTALQQALSTGDIRIVKAMAGLGKMLSLGEIDQIYNARFHRLTEEAYFEVISRKTASLFVACVEMGAYASGLEDDDPRLAVLRGFAEALGRCFQIKDDIFDYFDDPRIGKPTGNDLREGKVTLPLLYALSRKEHPLAEAMSALCAQEELDNDGIAALIGFAKDAGGIEYAYSVMERLRDEAVSSLTAVFPADDESVKAFVSIFDYIIHRDY</sequence>
<keyword evidence="3 6" id="KW-0808">Transferase</keyword>
<dbReference type="GO" id="GO:0004659">
    <property type="term" value="F:prenyltransferase activity"/>
    <property type="evidence" value="ECO:0007669"/>
    <property type="project" value="InterPro"/>
</dbReference>
<dbReference type="SUPFAM" id="SSF48576">
    <property type="entry name" value="Terpenoid synthases"/>
    <property type="match status" value="1"/>
</dbReference>
<dbReference type="PROSITE" id="PS00444">
    <property type="entry name" value="POLYPRENYL_SYNTHASE_2"/>
    <property type="match status" value="1"/>
</dbReference>
<dbReference type="Gene3D" id="1.10.600.10">
    <property type="entry name" value="Farnesyl Diphosphate Synthase"/>
    <property type="match status" value="1"/>
</dbReference>
<dbReference type="PANTHER" id="PTHR12001:SF69">
    <property type="entry name" value="ALL TRANS-POLYPRENYL-DIPHOSPHATE SYNTHASE PDSS1"/>
    <property type="match status" value="1"/>
</dbReference>
<proteinExistence type="inferred from homology"/>
<dbReference type="PROSITE" id="PS00723">
    <property type="entry name" value="POLYPRENYL_SYNTHASE_1"/>
    <property type="match status" value="1"/>
</dbReference>
<evidence type="ECO:0000256" key="3">
    <source>
        <dbReference type="ARBA" id="ARBA00022679"/>
    </source>
</evidence>
<dbReference type="CDD" id="cd00685">
    <property type="entry name" value="Trans_IPPS_HT"/>
    <property type="match status" value="1"/>
</dbReference>
<keyword evidence="4" id="KW-0479">Metal-binding</keyword>
<protein>
    <submittedName>
        <fullName evidence="7">Polyprenyl synthetase family protein</fullName>
    </submittedName>
</protein>
<reference evidence="7" key="1">
    <citation type="journal article" date="2021" name="PeerJ">
        <title>Extensive microbial diversity within the chicken gut microbiome revealed by metagenomics and culture.</title>
        <authorList>
            <person name="Gilroy R."/>
            <person name="Ravi A."/>
            <person name="Getino M."/>
            <person name="Pursley I."/>
            <person name="Horton D.L."/>
            <person name="Alikhan N.F."/>
            <person name="Baker D."/>
            <person name="Gharbi K."/>
            <person name="Hall N."/>
            <person name="Watson M."/>
            <person name="Adriaenssens E.M."/>
            <person name="Foster-Nyarko E."/>
            <person name="Jarju S."/>
            <person name="Secka A."/>
            <person name="Antonio M."/>
            <person name="Oren A."/>
            <person name="Chaudhuri R.R."/>
            <person name="La Ragione R."/>
            <person name="Hildebrand F."/>
            <person name="Pallen M.J."/>
        </authorList>
    </citation>
    <scope>NUCLEOTIDE SEQUENCE</scope>
    <source>
        <strain evidence="7">4100</strain>
    </source>
</reference>
<evidence type="ECO:0000256" key="2">
    <source>
        <dbReference type="ARBA" id="ARBA00006706"/>
    </source>
</evidence>
<organism evidence="7 8">
    <name type="scientific">Candidatus Amulumruptor caecigallinarius</name>
    <dbReference type="NCBI Taxonomy" id="2109911"/>
    <lineage>
        <taxon>Bacteria</taxon>
        <taxon>Pseudomonadati</taxon>
        <taxon>Bacteroidota</taxon>
        <taxon>Bacteroidia</taxon>
        <taxon>Bacteroidales</taxon>
        <taxon>Muribaculaceae</taxon>
        <taxon>Candidatus Amulumruptor</taxon>
    </lineage>
</organism>
<dbReference type="InterPro" id="IPR033749">
    <property type="entry name" value="Polyprenyl_synt_CS"/>
</dbReference>
<comment type="caution">
    <text evidence="7">The sequence shown here is derived from an EMBL/GenBank/DDBJ whole genome shotgun (WGS) entry which is preliminary data.</text>
</comment>
<dbReference type="Proteomes" id="UP000711407">
    <property type="component" value="Unassembled WGS sequence"/>
</dbReference>
<dbReference type="InterPro" id="IPR000092">
    <property type="entry name" value="Polyprenyl_synt"/>
</dbReference>
<dbReference type="AlphaFoldDB" id="A0A4V1LA75"/>
<keyword evidence="5" id="KW-0460">Magnesium</keyword>
<dbReference type="EMBL" id="DYXT01000020">
    <property type="protein sequence ID" value="HJE38777.1"/>
    <property type="molecule type" value="Genomic_DNA"/>
</dbReference>
<gene>
    <name evidence="7" type="ORF">K8V47_03305</name>
</gene>
<evidence type="ECO:0000313" key="8">
    <source>
        <dbReference type="Proteomes" id="UP000711407"/>
    </source>
</evidence>
<name>A0A4V1LA75_9BACT</name>
<evidence type="ECO:0000256" key="1">
    <source>
        <dbReference type="ARBA" id="ARBA00001946"/>
    </source>
</evidence>
<dbReference type="GO" id="GO:0008299">
    <property type="term" value="P:isoprenoid biosynthetic process"/>
    <property type="evidence" value="ECO:0007669"/>
    <property type="project" value="InterPro"/>
</dbReference>
<reference evidence="7" key="2">
    <citation type="submission" date="2021-09" db="EMBL/GenBank/DDBJ databases">
        <authorList>
            <person name="Gilroy R."/>
        </authorList>
    </citation>
    <scope>NUCLEOTIDE SEQUENCE</scope>
    <source>
        <strain evidence="7">4100</strain>
    </source>
</reference>
<dbReference type="Pfam" id="PF00348">
    <property type="entry name" value="polyprenyl_synt"/>
    <property type="match status" value="1"/>
</dbReference>
<evidence type="ECO:0000313" key="7">
    <source>
        <dbReference type="EMBL" id="HJE38777.1"/>
    </source>
</evidence>
<comment type="cofactor">
    <cofactor evidence="1">
        <name>Mg(2+)</name>
        <dbReference type="ChEBI" id="CHEBI:18420"/>
    </cofactor>
</comment>
<evidence type="ECO:0000256" key="5">
    <source>
        <dbReference type="ARBA" id="ARBA00022842"/>
    </source>
</evidence>
<comment type="similarity">
    <text evidence="2 6">Belongs to the FPP/GGPP synthase family.</text>
</comment>
<evidence type="ECO:0000256" key="6">
    <source>
        <dbReference type="RuleBase" id="RU004466"/>
    </source>
</evidence>
<dbReference type="SFLD" id="SFLDS00005">
    <property type="entry name" value="Isoprenoid_Synthase_Type_I"/>
    <property type="match status" value="1"/>
</dbReference>